<dbReference type="InterPro" id="IPR005225">
    <property type="entry name" value="Small_GTP-bd"/>
</dbReference>
<dbReference type="PRINTS" id="PR00449">
    <property type="entry name" value="RASTRNSFRMNG"/>
</dbReference>
<dbReference type="SUPFAM" id="SSF52540">
    <property type="entry name" value="P-loop containing nucleoside triphosphate hydrolases"/>
    <property type="match status" value="1"/>
</dbReference>
<dbReference type="InParanoid" id="F0ZX56"/>
<dbReference type="STRING" id="5786.F0ZX56"/>
<evidence type="ECO:0008006" key="6">
    <source>
        <dbReference type="Google" id="ProtNLM"/>
    </source>
</evidence>
<dbReference type="AlphaFoldDB" id="F0ZX56"/>
<dbReference type="VEuPathDB" id="AmoebaDB:DICPUDRAFT_39890"/>
<dbReference type="InterPro" id="IPR001806">
    <property type="entry name" value="Small_GTPase"/>
</dbReference>
<reference evidence="5" key="1">
    <citation type="journal article" date="2011" name="Genome Biol.">
        <title>Comparative genomics of the social amoebae Dictyostelium discoideum and Dictyostelium purpureum.</title>
        <authorList>
            <consortium name="US DOE Joint Genome Institute (JGI-PGF)"/>
            <person name="Sucgang R."/>
            <person name="Kuo A."/>
            <person name="Tian X."/>
            <person name="Salerno W."/>
            <person name="Parikh A."/>
            <person name="Feasley C.L."/>
            <person name="Dalin E."/>
            <person name="Tu H."/>
            <person name="Huang E."/>
            <person name="Barry K."/>
            <person name="Lindquist E."/>
            <person name="Shapiro H."/>
            <person name="Bruce D."/>
            <person name="Schmutz J."/>
            <person name="Salamov A."/>
            <person name="Fey P."/>
            <person name="Gaudet P."/>
            <person name="Anjard C."/>
            <person name="Babu M.M."/>
            <person name="Basu S."/>
            <person name="Bushmanova Y."/>
            <person name="van der Wel H."/>
            <person name="Katoh-Kurasawa M."/>
            <person name="Dinh C."/>
            <person name="Coutinho P.M."/>
            <person name="Saito T."/>
            <person name="Elias M."/>
            <person name="Schaap P."/>
            <person name="Kay R.R."/>
            <person name="Henrissat B."/>
            <person name="Eichinger L."/>
            <person name="Rivero F."/>
            <person name="Putnam N.H."/>
            <person name="West C.M."/>
            <person name="Loomis W.F."/>
            <person name="Chisholm R.L."/>
            <person name="Shaulsky G."/>
            <person name="Strassmann J.E."/>
            <person name="Queller D.C."/>
            <person name="Kuspa A."/>
            <person name="Grigoriev I.V."/>
        </authorList>
    </citation>
    <scope>NUCLEOTIDE SEQUENCE [LARGE SCALE GENOMIC DNA]</scope>
    <source>
        <strain evidence="5">QSDP1</strain>
    </source>
</reference>
<dbReference type="EMBL" id="GL871252">
    <property type="protein sequence ID" value="EGC31461.1"/>
    <property type="molecule type" value="Genomic_DNA"/>
</dbReference>
<evidence type="ECO:0000313" key="4">
    <source>
        <dbReference type="EMBL" id="EGC31461.1"/>
    </source>
</evidence>
<dbReference type="SMART" id="SM00173">
    <property type="entry name" value="RAS"/>
    <property type="match status" value="1"/>
</dbReference>
<dbReference type="KEGG" id="dpp:DICPUDRAFT_39890"/>
<keyword evidence="5" id="KW-1185">Reference proteome</keyword>
<evidence type="ECO:0000313" key="5">
    <source>
        <dbReference type="Proteomes" id="UP000001064"/>
    </source>
</evidence>
<keyword evidence="2" id="KW-0342">GTP-binding</keyword>
<keyword evidence="1" id="KW-0547">Nucleotide-binding</keyword>
<dbReference type="OrthoDB" id="9989112at2759"/>
<evidence type="ECO:0000256" key="2">
    <source>
        <dbReference type="ARBA" id="ARBA00023134"/>
    </source>
</evidence>
<dbReference type="RefSeq" id="XP_003292000.1">
    <property type="nucleotide sequence ID" value="XM_003291952.1"/>
</dbReference>
<protein>
    <recommendedName>
        <fullName evidence="6">Rab GTPase</fullName>
    </recommendedName>
</protein>
<dbReference type="Gene3D" id="3.40.50.300">
    <property type="entry name" value="P-loop containing nucleotide triphosphate hydrolases"/>
    <property type="match status" value="1"/>
</dbReference>
<organism evidence="4 5">
    <name type="scientific">Dictyostelium purpureum</name>
    <name type="common">Slime mold</name>
    <dbReference type="NCBI Taxonomy" id="5786"/>
    <lineage>
        <taxon>Eukaryota</taxon>
        <taxon>Amoebozoa</taxon>
        <taxon>Evosea</taxon>
        <taxon>Eumycetozoa</taxon>
        <taxon>Dictyostelia</taxon>
        <taxon>Dictyosteliales</taxon>
        <taxon>Dictyosteliaceae</taxon>
        <taxon>Dictyostelium</taxon>
    </lineage>
</organism>
<dbReference type="NCBIfam" id="TIGR00231">
    <property type="entry name" value="small_GTP"/>
    <property type="match status" value="1"/>
</dbReference>
<keyword evidence="3" id="KW-0449">Lipoprotein</keyword>
<dbReference type="PROSITE" id="PS51421">
    <property type="entry name" value="RAS"/>
    <property type="match status" value="1"/>
</dbReference>
<dbReference type="Proteomes" id="UP000001064">
    <property type="component" value="Unassembled WGS sequence"/>
</dbReference>
<dbReference type="PROSITE" id="PS51419">
    <property type="entry name" value="RAB"/>
    <property type="match status" value="1"/>
</dbReference>
<dbReference type="Pfam" id="PF00071">
    <property type="entry name" value="Ras"/>
    <property type="match status" value="1"/>
</dbReference>
<dbReference type="SMART" id="SM00175">
    <property type="entry name" value="RAB"/>
    <property type="match status" value="1"/>
</dbReference>
<dbReference type="eggNOG" id="KOG0084">
    <property type="taxonomic scope" value="Eukaryota"/>
</dbReference>
<evidence type="ECO:0000256" key="1">
    <source>
        <dbReference type="ARBA" id="ARBA00022741"/>
    </source>
</evidence>
<dbReference type="FunFam" id="3.40.50.300:FF:001808">
    <property type="entry name" value="Rab GTPase"/>
    <property type="match status" value="1"/>
</dbReference>
<accession>F0ZX56</accession>
<proteinExistence type="predicted"/>
<dbReference type="GO" id="GO:0005525">
    <property type="term" value="F:GTP binding"/>
    <property type="evidence" value="ECO:0000318"/>
    <property type="project" value="GO_Central"/>
</dbReference>
<dbReference type="GO" id="GO:0016192">
    <property type="term" value="P:vesicle-mediated transport"/>
    <property type="evidence" value="ECO:0000318"/>
    <property type="project" value="GO_Central"/>
</dbReference>
<name>F0ZX56_DICPU</name>
<dbReference type="InterPro" id="IPR050227">
    <property type="entry name" value="Rab"/>
</dbReference>
<dbReference type="InterPro" id="IPR027417">
    <property type="entry name" value="P-loop_NTPase"/>
</dbReference>
<dbReference type="PANTHER" id="PTHR47977">
    <property type="entry name" value="RAS-RELATED PROTEIN RAB"/>
    <property type="match status" value="1"/>
</dbReference>
<dbReference type="GeneID" id="10505748"/>
<sequence length="199" mass="22963">MNKGFDYLFKLLVIGDDGVGKSCFINRSCKDTYTEGFISSLGVDFLIKMVELDGLCFKVQIWDMPARACFRNIRIPYWQSNGVFIFFDLTDRGSYEDSKKWRQEVERYARDNVVAVLVGAKLDLVELNSSLRAVDYNEAKDYAESLGIEYIECSSKYEIDVEKCIQNMVLKIYSNSLEEETTFVPIKQIKPKKETCIIN</sequence>
<gene>
    <name evidence="4" type="ORF">DICPUDRAFT_39890</name>
</gene>
<dbReference type="SMART" id="SM00174">
    <property type="entry name" value="RHO"/>
    <property type="match status" value="1"/>
</dbReference>
<dbReference type="GO" id="GO:0003924">
    <property type="term" value="F:GTPase activity"/>
    <property type="evidence" value="ECO:0000318"/>
    <property type="project" value="GO_Central"/>
</dbReference>
<evidence type="ECO:0000256" key="3">
    <source>
        <dbReference type="ARBA" id="ARBA00023288"/>
    </source>
</evidence>